<accession>A0A918F8F9</accession>
<dbReference type="RefSeq" id="WP_189084161.1">
    <property type="nucleotide sequence ID" value="NZ_BMRJ01000001.1"/>
</dbReference>
<reference evidence="2" key="1">
    <citation type="journal article" date="2014" name="Int. J. Syst. Evol. Microbiol.">
        <title>Complete genome sequence of Corynebacterium casei LMG S-19264T (=DSM 44701T), isolated from a smear-ripened cheese.</title>
        <authorList>
            <consortium name="US DOE Joint Genome Institute (JGI-PGF)"/>
            <person name="Walter F."/>
            <person name="Albersmeier A."/>
            <person name="Kalinowski J."/>
            <person name="Ruckert C."/>
        </authorList>
    </citation>
    <scope>NUCLEOTIDE SEQUENCE</scope>
    <source>
        <strain evidence="2">JCM 3346</strain>
    </source>
</reference>
<feature type="chain" id="PRO_5038592426" description="Secreted protein" evidence="1">
    <location>
        <begin position="27"/>
        <end position="164"/>
    </location>
</feature>
<keyword evidence="3" id="KW-1185">Reference proteome</keyword>
<proteinExistence type="predicted"/>
<evidence type="ECO:0000256" key="1">
    <source>
        <dbReference type="SAM" id="SignalP"/>
    </source>
</evidence>
<evidence type="ECO:0000313" key="2">
    <source>
        <dbReference type="EMBL" id="GGR18818.1"/>
    </source>
</evidence>
<evidence type="ECO:0000313" key="3">
    <source>
        <dbReference type="Proteomes" id="UP000610303"/>
    </source>
</evidence>
<comment type="caution">
    <text evidence="2">The sequence shown here is derived from an EMBL/GenBank/DDBJ whole genome shotgun (WGS) entry which is preliminary data.</text>
</comment>
<sequence length="164" mass="17839">MRRRRFLVLLPVVVLTLAGCSPTPPAPSSSGIDSLFAGPDVASERAACLAERGWDVRLEGTAIVGNIPPEQMTAYQADDLECLEAAGIDPDAPLSAEQYELIYDWYVEIEDCLDGAGFPVPERPSREAFEETYDSEPWIPWSAVPDLDAQRAGELCPIMLAPTS</sequence>
<evidence type="ECO:0008006" key="4">
    <source>
        <dbReference type="Google" id="ProtNLM"/>
    </source>
</evidence>
<dbReference type="PROSITE" id="PS51257">
    <property type="entry name" value="PROKAR_LIPOPROTEIN"/>
    <property type="match status" value="1"/>
</dbReference>
<dbReference type="EMBL" id="BMRJ01000001">
    <property type="protein sequence ID" value="GGR18818.1"/>
    <property type="molecule type" value="Genomic_DNA"/>
</dbReference>
<dbReference type="AlphaFoldDB" id="A0A918F8F9"/>
<protein>
    <recommendedName>
        <fullName evidence="4">Secreted protein</fullName>
    </recommendedName>
</protein>
<gene>
    <name evidence="2" type="ORF">GCM10010196_09950</name>
</gene>
<keyword evidence="1" id="KW-0732">Signal</keyword>
<name>A0A918F8F9_AGRME</name>
<reference evidence="2" key="2">
    <citation type="submission" date="2020-09" db="EMBL/GenBank/DDBJ databases">
        <authorList>
            <person name="Sun Q."/>
            <person name="Ohkuma M."/>
        </authorList>
    </citation>
    <scope>NUCLEOTIDE SEQUENCE</scope>
    <source>
        <strain evidence="2">JCM 3346</strain>
    </source>
</reference>
<feature type="signal peptide" evidence="1">
    <location>
        <begin position="1"/>
        <end position="26"/>
    </location>
</feature>
<organism evidence="2 3">
    <name type="scientific">Agromyces mediolanus</name>
    <name type="common">Corynebacterium mediolanum</name>
    <dbReference type="NCBI Taxonomy" id="41986"/>
    <lineage>
        <taxon>Bacteria</taxon>
        <taxon>Bacillati</taxon>
        <taxon>Actinomycetota</taxon>
        <taxon>Actinomycetes</taxon>
        <taxon>Micrococcales</taxon>
        <taxon>Microbacteriaceae</taxon>
        <taxon>Agromyces</taxon>
    </lineage>
</organism>
<dbReference type="Proteomes" id="UP000610303">
    <property type="component" value="Unassembled WGS sequence"/>
</dbReference>